<feature type="region of interest" description="Disordered" evidence="6">
    <location>
        <begin position="137"/>
        <end position="157"/>
    </location>
</feature>
<evidence type="ECO:0000256" key="1">
    <source>
        <dbReference type="ARBA" id="ARBA00022741"/>
    </source>
</evidence>
<feature type="region of interest" description="Disordered" evidence="6">
    <location>
        <begin position="1"/>
        <end position="99"/>
    </location>
</feature>
<dbReference type="CDD" id="cd17956">
    <property type="entry name" value="DEADc_DDX51"/>
    <property type="match status" value="1"/>
</dbReference>
<proteinExistence type="inferred from homology"/>
<evidence type="ECO:0000259" key="7">
    <source>
        <dbReference type="PROSITE" id="PS51192"/>
    </source>
</evidence>
<dbReference type="PROSITE" id="PS51192">
    <property type="entry name" value="HELICASE_ATP_BIND_1"/>
    <property type="match status" value="1"/>
</dbReference>
<dbReference type="AlphaFoldDB" id="A0A7S3V688"/>
<dbReference type="CDD" id="cd18787">
    <property type="entry name" value="SF2_C_DEAD"/>
    <property type="match status" value="1"/>
</dbReference>
<dbReference type="GO" id="GO:0003723">
    <property type="term" value="F:RNA binding"/>
    <property type="evidence" value="ECO:0007669"/>
    <property type="project" value="UniProtKB-UniRule"/>
</dbReference>
<dbReference type="PROSITE" id="PS51194">
    <property type="entry name" value="HELICASE_CTER"/>
    <property type="match status" value="1"/>
</dbReference>
<evidence type="ECO:0000256" key="4">
    <source>
        <dbReference type="ARBA" id="ARBA00022884"/>
    </source>
</evidence>
<dbReference type="InterPro" id="IPR027417">
    <property type="entry name" value="P-loop_NTPase"/>
</dbReference>
<keyword evidence="3 5" id="KW-0067">ATP-binding</keyword>
<feature type="compositionally biased region" description="Low complexity" evidence="6">
    <location>
        <begin position="59"/>
        <end position="76"/>
    </location>
</feature>
<dbReference type="PANTHER" id="PTHR24031">
    <property type="entry name" value="RNA HELICASE"/>
    <property type="match status" value="1"/>
</dbReference>
<name>A0A7S3V688_9STRA</name>
<evidence type="ECO:0000256" key="2">
    <source>
        <dbReference type="ARBA" id="ARBA00022801"/>
    </source>
</evidence>
<dbReference type="SUPFAM" id="SSF52540">
    <property type="entry name" value="P-loop containing nucleoside triphosphate hydrolases"/>
    <property type="match status" value="2"/>
</dbReference>
<evidence type="ECO:0000313" key="9">
    <source>
        <dbReference type="EMBL" id="CAE0459289.1"/>
    </source>
</evidence>
<dbReference type="SMART" id="SM00490">
    <property type="entry name" value="HELICc"/>
    <property type="match status" value="1"/>
</dbReference>
<comment type="catalytic activity">
    <reaction evidence="5">
        <text>ATP + H2O = ADP + phosphate + H(+)</text>
        <dbReference type="Rhea" id="RHEA:13065"/>
        <dbReference type="ChEBI" id="CHEBI:15377"/>
        <dbReference type="ChEBI" id="CHEBI:15378"/>
        <dbReference type="ChEBI" id="CHEBI:30616"/>
        <dbReference type="ChEBI" id="CHEBI:43474"/>
        <dbReference type="ChEBI" id="CHEBI:456216"/>
        <dbReference type="EC" id="3.6.4.13"/>
    </reaction>
</comment>
<reference evidence="9" key="1">
    <citation type="submission" date="2021-01" db="EMBL/GenBank/DDBJ databases">
        <authorList>
            <person name="Corre E."/>
            <person name="Pelletier E."/>
            <person name="Niang G."/>
            <person name="Scheremetjew M."/>
            <person name="Finn R."/>
            <person name="Kale V."/>
            <person name="Holt S."/>
            <person name="Cochrane G."/>
            <person name="Meng A."/>
            <person name="Brown T."/>
            <person name="Cohen L."/>
        </authorList>
    </citation>
    <scope>NUCLEOTIDE SEQUENCE</scope>
    <source>
        <strain evidence="9">MM31A-1</strain>
    </source>
</reference>
<sequence>MFSMGRFDPNMASAKESRSSGEKKKRKRNKIDSKSDDLDEVNTGTAEEDLVSKESSLAIPENSNESIHESSSSAPSSDDESSEAPSTSDESSLDSDDETIKHVVNPSEEVEEPSMKVIAPEQKYTGLETKRQKIKMTSEGIDDFDQDDSQDNIESSGRKNNEIETALKISRISIREAANLWKLAPFLINNLEEDEYDNFFPIQALVIPDVIASERHAHIRNRDICVAAPTGSGKTLSFVLPVLNSLANRRIKRLRALVVLPSRDLAAQVFKVFQRYSKGSDLSIGLAIGQTDFEAEQSSLIFEKKMIGFQPREEYRCQYALKPFSVKNATKAYSFDAPGDKSDVSLGGCWAHGDLKDFPDLCDTPIGGKSAVDVLVCTPGRLIDHLDKTPGFTLQHLRFLIADEADRLVNQGYQDWIRRVVEAASAGPDRSLNMDSCGLQKLDPVTWRRGIDANDSNHANTQDTNVCRSVQLRKLLFSATLTKDPRKLASLGLVNPKYFDAHSLNNKVSASQDANTPNHSTYSLPGGLSEFMVECNAEQKPLVLMAFLLEQGLLDKGEGQTNGIVVVFTSSVDSTHRLARLLQLFWASGKYGPTSCVGEFSSALPQKQRSQLMKRCNNTTDDPSRVRVVVCSDGMSRGMDISSITAVINYDVPSFAKTYVHRCGRTARAGRSGRAITIMKSGQVARFLKMRQLIDKPQNVEKAGIKKELVNSIVPIYKICVKALKRVMDAEEDNELSPVATLGIDWIP</sequence>
<feature type="region of interest" description="Disordered" evidence="6">
    <location>
        <begin position="104"/>
        <end position="123"/>
    </location>
</feature>
<comment type="domain">
    <text evidence="5">The Q motif is unique to and characteristic of the DEAD box family of RNA helicases and controls ATP binding and hydrolysis.</text>
</comment>
<organism evidence="9">
    <name type="scientific">Chaetoceros debilis</name>
    <dbReference type="NCBI Taxonomy" id="122233"/>
    <lineage>
        <taxon>Eukaryota</taxon>
        <taxon>Sar</taxon>
        <taxon>Stramenopiles</taxon>
        <taxon>Ochrophyta</taxon>
        <taxon>Bacillariophyta</taxon>
        <taxon>Coscinodiscophyceae</taxon>
        <taxon>Chaetocerotophycidae</taxon>
        <taxon>Chaetocerotales</taxon>
        <taxon>Chaetocerotaceae</taxon>
        <taxon>Chaetoceros</taxon>
    </lineage>
</organism>
<protein>
    <recommendedName>
        <fullName evidence="5">ATP-dependent RNA helicase</fullName>
        <ecNumber evidence="5">3.6.4.13</ecNumber>
    </recommendedName>
</protein>
<dbReference type="GO" id="GO:0016787">
    <property type="term" value="F:hydrolase activity"/>
    <property type="evidence" value="ECO:0007669"/>
    <property type="project" value="UniProtKB-KW"/>
</dbReference>
<dbReference type="SMART" id="SM00487">
    <property type="entry name" value="DEXDc"/>
    <property type="match status" value="1"/>
</dbReference>
<dbReference type="InterPro" id="IPR011545">
    <property type="entry name" value="DEAD/DEAH_box_helicase_dom"/>
</dbReference>
<keyword evidence="2 5" id="KW-0378">Hydrolase</keyword>
<keyword evidence="4 5" id="KW-0694">RNA-binding</keyword>
<dbReference type="Pfam" id="PF00271">
    <property type="entry name" value="Helicase_C"/>
    <property type="match status" value="1"/>
</dbReference>
<evidence type="ECO:0000256" key="3">
    <source>
        <dbReference type="ARBA" id="ARBA00022840"/>
    </source>
</evidence>
<feature type="domain" description="Helicase ATP-binding" evidence="7">
    <location>
        <begin position="215"/>
        <end position="499"/>
    </location>
</feature>
<dbReference type="GO" id="GO:0003724">
    <property type="term" value="F:RNA helicase activity"/>
    <property type="evidence" value="ECO:0007669"/>
    <property type="project" value="UniProtKB-EC"/>
</dbReference>
<feature type="domain" description="Helicase C-terminal" evidence="8">
    <location>
        <begin position="548"/>
        <end position="713"/>
    </location>
</feature>
<dbReference type="EMBL" id="HBIO01005767">
    <property type="protein sequence ID" value="CAE0459289.1"/>
    <property type="molecule type" value="Transcribed_RNA"/>
</dbReference>
<gene>
    <name evidence="9" type="ORF">CDEB00056_LOCUS4130</name>
</gene>
<keyword evidence="5" id="KW-0347">Helicase</keyword>
<dbReference type="Gene3D" id="3.40.50.300">
    <property type="entry name" value="P-loop containing nucleotide triphosphate hydrolases"/>
    <property type="match status" value="2"/>
</dbReference>
<dbReference type="InterPro" id="IPR014001">
    <property type="entry name" value="Helicase_ATP-bd"/>
</dbReference>
<comment type="similarity">
    <text evidence="5">Belongs to the DEAD box helicase family.</text>
</comment>
<feature type="compositionally biased region" description="Acidic residues" evidence="6">
    <location>
        <begin position="140"/>
        <end position="151"/>
    </location>
</feature>
<dbReference type="GO" id="GO:0005524">
    <property type="term" value="F:ATP binding"/>
    <property type="evidence" value="ECO:0007669"/>
    <property type="project" value="UniProtKB-UniRule"/>
</dbReference>
<dbReference type="InterPro" id="IPR001650">
    <property type="entry name" value="Helicase_C-like"/>
</dbReference>
<keyword evidence="1 5" id="KW-0547">Nucleotide-binding</keyword>
<dbReference type="Pfam" id="PF00270">
    <property type="entry name" value="DEAD"/>
    <property type="match status" value="2"/>
</dbReference>
<comment type="function">
    <text evidence="5">RNA helicase.</text>
</comment>
<evidence type="ECO:0000256" key="5">
    <source>
        <dbReference type="RuleBase" id="RU365068"/>
    </source>
</evidence>
<evidence type="ECO:0000259" key="8">
    <source>
        <dbReference type="PROSITE" id="PS51194"/>
    </source>
</evidence>
<accession>A0A7S3V688</accession>
<evidence type="ECO:0000256" key="6">
    <source>
        <dbReference type="SAM" id="MobiDB-lite"/>
    </source>
</evidence>
<dbReference type="EC" id="3.6.4.13" evidence="5"/>